<dbReference type="InterPro" id="IPR000337">
    <property type="entry name" value="GPCR_3"/>
</dbReference>
<evidence type="ECO:0000256" key="5">
    <source>
        <dbReference type="ARBA" id="ARBA00023040"/>
    </source>
</evidence>
<evidence type="ECO:0000256" key="8">
    <source>
        <dbReference type="ARBA" id="ARBA00023224"/>
    </source>
</evidence>
<feature type="transmembrane region" description="Helical" evidence="9">
    <location>
        <begin position="219"/>
        <end position="240"/>
    </location>
</feature>
<dbReference type="CDD" id="cd15283">
    <property type="entry name" value="7tmC_V2R_pheromone"/>
    <property type="match status" value="1"/>
</dbReference>
<name>A0A6J0V3Y3_9SAUR</name>
<feature type="transmembrane region" description="Helical" evidence="9">
    <location>
        <begin position="158"/>
        <end position="181"/>
    </location>
</feature>
<proteinExistence type="predicted"/>
<dbReference type="PANTHER" id="PTHR24061">
    <property type="entry name" value="CALCIUM-SENSING RECEPTOR-RELATED"/>
    <property type="match status" value="1"/>
</dbReference>
<feature type="transmembrane region" description="Helical" evidence="9">
    <location>
        <begin position="36"/>
        <end position="57"/>
    </location>
</feature>
<protein>
    <submittedName>
        <fullName evidence="12">Vomeronasal type-2 receptor 26-like</fullName>
    </submittedName>
</protein>
<sequence>MSLATCSLSFSFVTVLVLAIYIKHHNTPIVKANNRDLTYILLVTLLCCFLSALLFIGRPHEGTCLLRQIVFGIIFSVAVSCVLAKTLIVLLAFMATKPGSMMQKWVGTRLANFILLFCSIIQVAICTMWLAINPPYPDVDMYSATEEIILTCNEGSVAMFYCVLGYMGFLATASFIVAFAVRKLPDCFNEAKFITFSMLIFCSVWLAFIPTYLSTKGKYMVAVEVLSILATSAGLLVCIFSPKCYIFLLRPELNNWKHLIRRKT</sequence>
<feature type="transmembrane region" description="Helical" evidence="9">
    <location>
        <begin position="6"/>
        <end position="24"/>
    </location>
</feature>
<evidence type="ECO:0000259" key="10">
    <source>
        <dbReference type="PROSITE" id="PS50259"/>
    </source>
</evidence>
<keyword evidence="7" id="KW-0325">Glycoprotein</keyword>
<dbReference type="InterPro" id="IPR017979">
    <property type="entry name" value="GPCR_3_CS"/>
</dbReference>
<evidence type="ECO:0000256" key="1">
    <source>
        <dbReference type="ARBA" id="ARBA00004651"/>
    </source>
</evidence>
<reference evidence="12" key="1">
    <citation type="submission" date="2025-08" db="UniProtKB">
        <authorList>
            <consortium name="RefSeq"/>
        </authorList>
    </citation>
    <scope>IDENTIFICATION</scope>
</reference>
<keyword evidence="11" id="KW-1185">Reference proteome</keyword>
<evidence type="ECO:0000256" key="9">
    <source>
        <dbReference type="SAM" id="Phobius"/>
    </source>
</evidence>
<evidence type="ECO:0000256" key="2">
    <source>
        <dbReference type="ARBA" id="ARBA00022475"/>
    </source>
</evidence>
<dbReference type="AlphaFoldDB" id="A0A6J0V3Y3"/>
<keyword evidence="8" id="KW-0807">Transducer</keyword>
<dbReference type="RefSeq" id="XP_020666240.2">
    <property type="nucleotide sequence ID" value="XM_020810581.2"/>
</dbReference>
<dbReference type="PROSITE" id="PS50259">
    <property type="entry name" value="G_PROTEIN_RECEP_F3_4"/>
    <property type="match status" value="1"/>
</dbReference>
<evidence type="ECO:0000256" key="7">
    <source>
        <dbReference type="ARBA" id="ARBA00023180"/>
    </source>
</evidence>
<dbReference type="GeneID" id="110088361"/>
<dbReference type="Proteomes" id="UP001652642">
    <property type="component" value="Chromosome 6"/>
</dbReference>
<keyword evidence="4 9" id="KW-1133">Transmembrane helix</keyword>
<dbReference type="InParanoid" id="A0A6J0V3Y3"/>
<evidence type="ECO:0000256" key="3">
    <source>
        <dbReference type="ARBA" id="ARBA00022692"/>
    </source>
</evidence>
<dbReference type="Pfam" id="PF00003">
    <property type="entry name" value="7tm_3"/>
    <property type="match status" value="1"/>
</dbReference>
<dbReference type="PRINTS" id="PR00248">
    <property type="entry name" value="GPCRMGR"/>
</dbReference>
<dbReference type="InterPro" id="IPR004073">
    <property type="entry name" value="GPCR_3_vmron_rcpt_2"/>
</dbReference>
<keyword evidence="6 9" id="KW-0472">Membrane</keyword>
<dbReference type="GO" id="GO:0005886">
    <property type="term" value="C:plasma membrane"/>
    <property type="evidence" value="ECO:0007669"/>
    <property type="project" value="UniProtKB-SubCell"/>
</dbReference>
<evidence type="ECO:0000256" key="4">
    <source>
        <dbReference type="ARBA" id="ARBA00022989"/>
    </source>
</evidence>
<dbReference type="PROSITE" id="PS00981">
    <property type="entry name" value="G_PROTEIN_RECEP_F3_3"/>
    <property type="match status" value="1"/>
</dbReference>
<keyword evidence="3 9" id="KW-0812">Transmembrane</keyword>
<feature type="transmembrane region" description="Helical" evidence="9">
    <location>
        <begin position="113"/>
        <end position="132"/>
    </location>
</feature>
<dbReference type="KEGG" id="pvt:110088361"/>
<feature type="transmembrane region" description="Helical" evidence="9">
    <location>
        <begin position="193"/>
        <end position="213"/>
    </location>
</feature>
<dbReference type="InterPro" id="IPR017978">
    <property type="entry name" value="GPCR_3_C"/>
</dbReference>
<evidence type="ECO:0000256" key="6">
    <source>
        <dbReference type="ARBA" id="ARBA00023136"/>
    </source>
</evidence>
<evidence type="ECO:0000313" key="12">
    <source>
        <dbReference type="RefSeq" id="XP_020666240.2"/>
    </source>
</evidence>
<evidence type="ECO:0000313" key="11">
    <source>
        <dbReference type="Proteomes" id="UP001652642"/>
    </source>
</evidence>
<dbReference type="PANTHER" id="PTHR24061:SF599">
    <property type="entry name" value="G-PROTEIN COUPLED RECEPTORS FAMILY 3 PROFILE DOMAIN-CONTAINING PROTEIN"/>
    <property type="match status" value="1"/>
</dbReference>
<organism evidence="11 12">
    <name type="scientific">Pogona vitticeps</name>
    <name type="common">central bearded dragon</name>
    <dbReference type="NCBI Taxonomy" id="103695"/>
    <lineage>
        <taxon>Eukaryota</taxon>
        <taxon>Metazoa</taxon>
        <taxon>Chordata</taxon>
        <taxon>Craniata</taxon>
        <taxon>Vertebrata</taxon>
        <taxon>Euteleostomi</taxon>
        <taxon>Lepidosauria</taxon>
        <taxon>Squamata</taxon>
        <taxon>Bifurcata</taxon>
        <taxon>Unidentata</taxon>
        <taxon>Episquamata</taxon>
        <taxon>Toxicofera</taxon>
        <taxon>Iguania</taxon>
        <taxon>Acrodonta</taxon>
        <taxon>Agamidae</taxon>
        <taxon>Amphibolurinae</taxon>
        <taxon>Pogona</taxon>
    </lineage>
</organism>
<feature type="domain" description="G-protein coupled receptors family 3 profile" evidence="10">
    <location>
        <begin position="1"/>
        <end position="263"/>
    </location>
</feature>
<keyword evidence="2" id="KW-1003">Cell membrane</keyword>
<feature type="transmembrane region" description="Helical" evidence="9">
    <location>
        <begin position="69"/>
        <end position="93"/>
    </location>
</feature>
<dbReference type="InterPro" id="IPR000068">
    <property type="entry name" value="GPCR_3_Ca_sens_rcpt-rel"/>
</dbReference>
<dbReference type="GO" id="GO:0004930">
    <property type="term" value="F:G protein-coupled receptor activity"/>
    <property type="evidence" value="ECO:0007669"/>
    <property type="project" value="UniProtKB-KW"/>
</dbReference>
<comment type="subcellular location">
    <subcellularLocation>
        <location evidence="1">Cell membrane</location>
        <topology evidence="1">Multi-pass membrane protein</topology>
    </subcellularLocation>
</comment>
<accession>A0A6J0V3Y3</accession>
<keyword evidence="5" id="KW-0675">Receptor</keyword>
<dbReference type="OrthoDB" id="5984008at2759"/>
<keyword evidence="5" id="KW-0297">G-protein coupled receptor</keyword>
<dbReference type="PRINTS" id="PR01535">
    <property type="entry name" value="VOMERONASL2R"/>
</dbReference>
<gene>
    <name evidence="12" type="primary">LOC110088361</name>
</gene>